<evidence type="ECO:0000256" key="1">
    <source>
        <dbReference type="SAM" id="Phobius"/>
    </source>
</evidence>
<keyword evidence="1" id="KW-0472">Membrane</keyword>
<keyword evidence="1" id="KW-1133">Transmembrane helix</keyword>
<reference evidence="2" key="1">
    <citation type="submission" date="2019-11" db="EMBL/GenBank/DDBJ databases">
        <authorList>
            <person name="Feng L."/>
        </authorList>
    </citation>
    <scope>NUCLEOTIDE SEQUENCE</scope>
    <source>
        <strain evidence="2">CaerofaciensLFYP39</strain>
    </source>
</reference>
<proteinExistence type="predicted"/>
<feature type="transmembrane region" description="Helical" evidence="1">
    <location>
        <begin position="340"/>
        <end position="364"/>
    </location>
</feature>
<feature type="transmembrane region" description="Helical" evidence="1">
    <location>
        <begin position="94"/>
        <end position="112"/>
    </location>
</feature>
<keyword evidence="1" id="KW-0812">Transmembrane</keyword>
<feature type="transmembrane region" description="Helical" evidence="1">
    <location>
        <begin position="213"/>
        <end position="241"/>
    </location>
</feature>
<feature type="transmembrane region" description="Helical" evidence="1">
    <location>
        <begin position="310"/>
        <end position="328"/>
    </location>
</feature>
<feature type="transmembrane region" description="Helical" evidence="1">
    <location>
        <begin position="172"/>
        <end position="201"/>
    </location>
</feature>
<evidence type="ECO:0000313" key="2">
    <source>
        <dbReference type="EMBL" id="VYU35321.1"/>
    </source>
</evidence>
<sequence>MGASLSSKSQRASAVCAYLAVAAAAIIGLWAVSMSGGLFGPDARYMIAAGRWILENGRVPETDPLTLHTQLPYICQQWPVCVLLALAHDLMGEAVLRALFALLDISGALVIFPVARKVGLKGAVTTTLACAAVFWMSVMEASTPRALDVICIALCWGAAERYLKTLDFRVLAAFPAIGILIANIHGALWPCALMLPISMLIDVRLDLHSRLHVALTVALTAYACALNPYGTSMLALPFQTVGSENPMLAGIWELRPMVPDFPGVAVFTLGSCAAVLALTVRRGGTRRLLSYGCAMTVGLAALSLMTRRNFLLYLAVLVLVSGELVGMGKTHEGSPFKDALAARVSVFMAGSVLVYTIFLLGTALSSDSPRYLSQSTAFDVIHRGGVDTGSLILTDLDTGCEAELMGYRPTLDTRVEVLCGVYGGEDVLTPAAAALSGKNTSAYCEGLGIMGAVLPSGYYDEAVSCLQGTGWVVAHDDGTTVALVSPNAKSGD</sequence>
<name>A0A6N3E9C2_9ACTN</name>
<feature type="transmembrane region" description="Helical" evidence="1">
    <location>
        <begin position="119"/>
        <end position="138"/>
    </location>
</feature>
<feature type="transmembrane region" description="Helical" evidence="1">
    <location>
        <begin position="261"/>
        <end position="281"/>
    </location>
</feature>
<organism evidence="2">
    <name type="scientific">Collinsella aerofaciens</name>
    <dbReference type="NCBI Taxonomy" id="74426"/>
    <lineage>
        <taxon>Bacteria</taxon>
        <taxon>Bacillati</taxon>
        <taxon>Actinomycetota</taxon>
        <taxon>Coriobacteriia</taxon>
        <taxon>Coriobacteriales</taxon>
        <taxon>Coriobacteriaceae</taxon>
        <taxon>Collinsella</taxon>
    </lineage>
</organism>
<protein>
    <recommendedName>
        <fullName evidence="3">Glycosyltransferase RgtA/B/C/D-like domain-containing protein</fullName>
    </recommendedName>
</protein>
<dbReference type="AlphaFoldDB" id="A0A6N3E9C2"/>
<dbReference type="EMBL" id="CACRTW010000049">
    <property type="protein sequence ID" value="VYU35321.1"/>
    <property type="molecule type" value="Genomic_DNA"/>
</dbReference>
<evidence type="ECO:0008006" key="3">
    <source>
        <dbReference type="Google" id="ProtNLM"/>
    </source>
</evidence>
<accession>A0A6N3E9C2</accession>
<gene>
    <name evidence="2" type="ORF">CALFYP39_02103</name>
</gene>
<feature type="transmembrane region" description="Helical" evidence="1">
    <location>
        <begin position="12"/>
        <end position="32"/>
    </location>
</feature>
<dbReference type="RefSeq" id="WP_156600750.1">
    <property type="nucleotide sequence ID" value="NZ_CACRTW010000049.1"/>
</dbReference>